<dbReference type="AlphaFoldDB" id="A0A482Y5L1"/>
<reference evidence="1 2" key="1">
    <citation type="submission" date="2019-02" db="EMBL/GenBank/DDBJ databases">
        <title>Genomic Encyclopedia of Archaeal and Bacterial Type Strains, Phase II (KMG-II): from individual species to whole genera.</title>
        <authorList>
            <person name="Goeker M."/>
        </authorList>
    </citation>
    <scope>NUCLEOTIDE SEQUENCE [LARGE SCALE GENOMIC DNA]</scope>
    <source>
        <strain evidence="1 2">DSM 18328</strain>
    </source>
</reference>
<dbReference type="Proteomes" id="UP000291097">
    <property type="component" value="Unassembled WGS sequence"/>
</dbReference>
<dbReference type="EMBL" id="SHMP01000011">
    <property type="protein sequence ID" value="RZV05095.1"/>
    <property type="molecule type" value="Genomic_DNA"/>
</dbReference>
<evidence type="ECO:0000313" key="1">
    <source>
        <dbReference type="EMBL" id="RZV05095.1"/>
    </source>
</evidence>
<accession>A0A482Y5L1</accession>
<comment type="caution">
    <text evidence="1">The sequence shown here is derived from an EMBL/GenBank/DDBJ whole genome shotgun (WGS) entry which is preliminary data.</text>
</comment>
<gene>
    <name evidence="1" type="ORF">BDK88_4335</name>
</gene>
<proteinExistence type="predicted"/>
<name>A0A482Y5L1_9EURY</name>
<protein>
    <submittedName>
        <fullName evidence="1">Uncharacterized protein</fullName>
    </submittedName>
</protein>
<evidence type="ECO:0000313" key="2">
    <source>
        <dbReference type="Proteomes" id="UP000291097"/>
    </source>
</evidence>
<organism evidence="1 2">
    <name type="scientific">Natrinema hispanicum</name>
    <dbReference type="NCBI Taxonomy" id="392421"/>
    <lineage>
        <taxon>Archaea</taxon>
        <taxon>Methanobacteriati</taxon>
        <taxon>Methanobacteriota</taxon>
        <taxon>Stenosarchaea group</taxon>
        <taxon>Halobacteria</taxon>
        <taxon>Halobacteriales</taxon>
        <taxon>Natrialbaceae</taxon>
        <taxon>Natrinema</taxon>
    </lineage>
</organism>
<sequence length="56" mass="6346">MPWNGFTLWRKPGSAAATGREQPGPWRWWEVAVTAFTLAKKGLRPGYSHHQPRSGK</sequence>